<dbReference type="InterPro" id="IPR051135">
    <property type="entry name" value="Gal/GlcNAc/GalNAc_ST"/>
</dbReference>
<evidence type="ECO:0000313" key="2">
    <source>
        <dbReference type="Proteomes" id="UP001327225"/>
    </source>
</evidence>
<keyword evidence="2" id="KW-1185">Reference proteome</keyword>
<organism evidence="1 2">
    <name type="scientific">Nocardioides bizhenqiangii</name>
    <dbReference type="NCBI Taxonomy" id="3095076"/>
    <lineage>
        <taxon>Bacteria</taxon>
        <taxon>Bacillati</taxon>
        <taxon>Actinomycetota</taxon>
        <taxon>Actinomycetes</taxon>
        <taxon>Propionibacteriales</taxon>
        <taxon>Nocardioidaceae</taxon>
        <taxon>Nocardioides</taxon>
    </lineage>
</organism>
<dbReference type="SUPFAM" id="SSF52540">
    <property type="entry name" value="P-loop containing nucleoside triphosphate hydrolases"/>
    <property type="match status" value="1"/>
</dbReference>
<gene>
    <name evidence="1" type="ORF">SHK19_16880</name>
</gene>
<evidence type="ECO:0000313" key="1">
    <source>
        <dbReference type="EMBL" id="WQQ25629.1"/>
    </source>
</evidence>
<protein>
    <submittedName>
        <fullName evidence="1">Sulfotransferase</fullName>
    </submittedName>
</protein>
<dbReference type="EMBL" id="CP141059">
    <property type="protein sequence ID" value="WQQ25629.1"/>
    <property type="molecule type" value="Genomic_DNA"/>
</dbReference>
<accession>A0ABZ0ZMV2</accession>
<sequence>MASEGHFGRAPVRVIYLTGTGRSGSTLLGNAIGSLPGALSAGEIRFLLRRGIAERGTCACLAPVVECPVWQPALEKTFGTVPDRDEALRLDAALTDLVRRRRVRWWASGGTSPEATKLIDLHGRLVANLAEASGATTIVDSSKIATFGALLGRSPMLDVKPVHLVRDPRAVAYSWQREVASQAAPGYAGEMERFHPGKAAAMWLHSTISVDIAFRKRGVDVIDVRYEDFVADPAAILERVATFAGCAPEIGFVRDGTLDLRTSHAAAGNPNRLRSGPISLRADTAWRSELPTRDRLMVSTLTTSHRRRHGY</sequence>
<proteinExistence type="predicted"/>
<reference evidence="2" key="1">
    <citation type="submission" date="2023-12" db="EMBL/GenBank/DDBJ databases">
        <title>Novel species in genus Nocardioides.</title>
        <authorList>
            <person name="Zhou H."/>
        </authorList>
    </citation>
    <scope>NUCLEOTIDE SEQUENCE [LARGE SCALE GENOMIC DNA]</scope>
    <source>
        <strain evidence="2">HM61</strain>
    </source>
</reference>
<dbReference type="Gene3D" id="3.40.50.300">
    <property type="entry name" value="P-loop containing nucleotide triphosphate hydrolases"/>
    <property type="match status" value="1"/>
</dbReference>
<dbReference type="InterPro" id="IPR027417">
    <property type="entry name" value="P-loop_NTPase"/>
</dbReference>
<dbReference type="Pfam" id="PF13469">
    <property type="entry name" value="Sulfotransfer_3"/>
    <property type="match status" value="1"/>
</dbReference>
<dbReference type="Proteomes" id="UP001327225">
    <property type="component" value="Chromosome"/>
</dbReference>
<dbReference type="PANTHER" id="PTHR10704">
    <property type="entry name" value="CARBOHYDRATE SULFOTRANSFERASE"/>
    <property type="match status" value="1"/>
</dbReference>
<dbReference type="RefSeq" id="WP_322936931.1">
    <property type="nucleotide sequence ID" value="NZ_CP141059.1"/>
</dbReference>
<name>A0ABZ0ZMV2_9ACTN</name>
<dbReference type="PANTHER" id="PTHR10704:SF44">
    <property type="entry name" value="LD35051P-RELATED"/>
    <property type="match status" value="1"/>
</dbReference>